<keyword evidence="2" id="KW-0784">Thiamine biosynthesis</keyword>
<organism evidence="4 5">
    <name type="scientific">Paenibacillus albilobatus</name>
    <dbReference type="NCBI Taxonomy" id="2716884"/>
    <lineage>
        <taxon>Bacteria</taxon>
        <taxon>Bacillati</taxon>
        <taxon>Bacillota</taxon>
        <taxon>Bacilli</taxon>
        <taxon>Bacillales</taxon>
        <taxon>Paenibacillaceae</taxon>
        <taxon>Paenibacillus</taxon>
    </lineage>
</organism>
<comment type="pathway">
    <text evidence="1">Cofactor biosynthesis; thiamine diphosphate biosynthesis.</text>
</comment>
<evidence type="ECO:0000313" key="5">
    <source>
        <dbReference type="Proteomes" id="UP000679779"/>
    </source>
</evidence>
<dbReference type="InterPro" id="IPR022998">
    <property type="entry name" value="ThiamineP_synth_TenI"/>
</dbReference>
<dbReference type="InterPro" id="IPR036206">
    <property type="entry name" value="ThiamineP_synth_sf"/>
</dbReference>
<reference evidence="4" key="1">
    <citation type="submission" date="2021-03" db="EMBL/GenBank/DDBJ databases">
        <title>Antimicrobial resistance genes in bacteria isolated from Japanese honey, and their potential for conferring macrolide and lincosamide resistance in the American foulbrood pathogen Paenibacillus larvae.</title>
        <authorList>
            <person name="Okamoto M."/>
            <person name="Kumagai M."/>
            <person name="Kanamori H."/>
            <person name="Takamatsu D."/>
        </authorList>
    </citation>
    <scope>NUCLEOTIDE SEQUENCE</scope>
    <source>
        <strain evidence="4">J2TS6</strain>
    </source>
</reference>
<keyword evidence="5" id="KW-1185">Reference proteome</keyword>
<dbReference type="RefSeq" id="WP_236575708.1">
    <property type="nucleotide sequence ID" value="NZ_BORQ01000008.1"/>
</dbReference>
<dbReference type="CDD" id="cd00564">
    <property type="entry name" value="TMP_TenI"/>
    <property type="match status" value="1"/>
</dbReference>
<dbReference type="EMBL" id="BORQ01000008">
    <property type="protein sequence ID" value="GIO34015.1"/>
    <property type="molecule type" value="Genomic_DNA"/>
</dbReference>
<dbReference type="NCBIfam" id="NF005819">
    <property type="entry name" value="PRK07695.1"/>
    <property type="match status" value="1"/>
</dbReference>
<dbReference type="SUPFAM" id="SSF51391">
    <property type="entry name" value="Thiamin phosphate synthase"/>
    <property type="match status" value="1"/>
</dbReference>
<dbReference type="AlphaFoldDB" id="A0A920CC00"/>
<dbReference type="GO" id="GO:0009228">
    <property type="term" value="P:thiamine biosynthetic process"/>
    <property type="evidence" value="ECO:0007669"/>
    <property type="project" value="UniProtKB-KW"/>
</dbReference>
<protein>
    <submittedName>
        <fullName evidence="4">Thiamine phosphate synthase</fullName>
    </submittedName>
</protein>
<accession>A0A920CC00</accession>
<comment type="caution">
    <text evidence="4">The sequence shown here is derived from an EMBL/GenBank/DDBJ whole genome shotgun (WGS) entry which is preliminary data.</text>
</comment>
<evidence type="ECO:0000256" key="1">
    <source>
        <dbReference type="ARBA" id="ARBA00004948"/>
    </source>
</evidence>
<dbReference type="Pfam" id="PF02581">
    <property type="entry name" value="TMP-TENI"/>
    <property type="match status" value="1"/>
</dbReference>
<evidence type="ECO:0000256" key="2">
    <source>
        <dbReference type="ARBA" id="ARBA00022977"/>
    </source>
</evidence>
<name>A0A920CC00_9BACL</name>
<dbReference type="InterPro" id="IPR013785">
    <property type="entry name" value="Aldolase_TIM"/>
</dbReference>
<dbReference type="Gene3D" id="3.20.20.70">
    <property type="entry name" value="Aldolase class I"/>
    <property type="match status" value="1"/>
</dbReference>
<dbReference type="PANTHER" id="PTHR20857">
    <property type="entry name" value="THIAMINE-PHOSPHATE PYROPHOSPHORYLASE"/>
    <property type="match status" value="1"/>
</dbReference>
<evidence type="ECO:0000313" key="4">
    <source>
        <dbReference type="EMBL" id="GIO34015.1"/>
    </source>
</evidence>
<dbReference type="GO" id="GO:0005737">
    <property type="term" value="C:cytoplasm"/>
    <property type="evidence" value="ECO:0007669"/>
    <property type="project" value="TreeGrafter"/>
</dbReference>
<dbReference type="PANTHER" id="PTHR20857:SF22">
    <property type="entry name" value="THIAZOLE TAUTOMERASE"/>
    <property type="match status" value="1"/>
</dbReference>
<dbReference type="GO" id="GO:0004789">
    <property type="term" value="F:thiamine-phosphate diphosphorylase activity"/>
    <property type="evidence" value="ECO:0007669"/>
    <property type="project" value="TreeGrafter"/>
</dbReference>
<gene>
    <name evidence="4" type="primary">thiE_1</name>
    <name evidence="4" type="ORF">J2TS6_51560</name>
</gene>
<sequence>MAGRELHVVSTGRQPLDELARIAGLIHPYVDAIHLREHAKTARELLNGIGMLLAAGVPADRIVVNDRADVAAAAGVQGVQLAYHSLDVTDVKEWFPQLRIGRSVHSLKEAVEAEKKGADYVFFGHVYPTASKPDSPARGLRELKLLASRTRIPVIAIGGVKPANVAETLKAGASGVAVMSGILEAADPIREAAAYHQCLHRGRENNHGPSS</sequence>
<evidence type="ECO:0000259" key="3">
    <source>
        <dbReference type="Pfam" id="PF02581"/>
    </source>
</evidence>
<dbReference type="Proteomes" id="UP000679779">
    <property type="component" value="Unassembled WGS sequence"/>
</dbReference>
<proteinExistence type="predicted"/>
<feature type="domain" description="Thiamine phosphate synthase/TenI" evidence="3">
    <location>
        <begin position="15"/>
        <end position="182"/>
    </location>
</feature>